<evidence type="ECO:0000313" key="2">
    <source>
        <dbReference type="EMBL" id="AWR94199.1"/>
    </source>
</evidence>
<accession>A0A2U9IDX8</accession>
<proteinExistence type="predicted"/>
<feature type="transmembrane region" description="Helical" evidence="1">
    <location>
        <begin position="226"/>
        <end position="246"/>
    </location>
</feature>
<dbReference type="Proteomes" id="UP000248044">
    <property type="component" value="Chromosome"/>
</dbReference>
<dbReference type="KEGG" id="abri:DFR85_05935"/>
<reference evidence="2 3" key="1">
    <citation type="submission" date="2018-05" db="EMBL/GenBank/DDBJ databases">
        <title>Complete Genome Sequences of Extremely Thermoacidophilic, Metal-Mobilizing Type-Strain Members of the Archaeal Family Sulfolobaceae: Acidianus brierleyi DSM-1651T, Acidianus sulfidivorans DSM-18786T, Metallosphaera hakonensis DSM-7519T, and Metallosphaera prunae DSM-10039T.</title>
        <authorList>
            <person name="Counts J.A."/>
            <person name="Kelly R.M."/>
        </authorList>
    </citation>
    <scope>NUCLEOTIDE SEQUENCE [LARGE SCALE GENOMIC DNA]</scope>
    <source>
        <strain evidence="2 3">DSM 1651</strain>
    </source>
</reference>
<feature type="transmembrane region" description="Helical" evidence="1">
    <location>
        <begin position="184"/>
        <end position="206"/>
    </location>
</feature>
<keyword evidence="1" id="KW-0472">Membrane</keyword>
<dbReference type="PANTHER" id="PTHR43839">
    <property type="entry name" value="OPPC IN A BINDING PROTEIN-DEPENDENT TRANSPORT SYSTEM"/>
    <property type="match status" value="1"/>
</dbReference>
<keyword evidence="3" id="KW-1185">Reference proteome</keyword>
<dbReference type="PANTHER" id="PTHR43839:SF3">
    <property type="entry name" value="OLIGOPEPTIDE ABC TRANSPORTER, PERMEASE PROTEIN"/>
    <property type="match status" value="1"/>
</dbReference>
<organism evidence="2 3">
    <name type="scientific">Acidianus brierleyi</name>
    <dbReference type="NCBI Taxonomy" id="41673"/>
    <lineage>
        <taxon>Archaea</taxon>
        <taxon>Thermoproteota</taxon>
        <taxon>Thermoprotei</taxon>
        <taxon>Sulfolobales</taxon>
        <taxon>Sulfolobaceae</taxon>
        <taxon>Acidianus</taxon>
    </lineage>
</organism>
<name>A0A2U9IDX8_9CREN</name>
<keyword evidence="1" id="KW-0812">Transmembrane</keyword>
<dbReference type="AlphaFoldDB" id="A0A2U9IDX8"/>
<keyword evidence="1" id="KW-1133">Transmembrane helix</keyword>
<feature type="transmembrane region" description="Helical" evidence="1">
    <location>
        <begin position="48"/>
        <end position="72"/>
    </location>
</feature>
<dbReference type="EMBL" id="CP029289">
    <property type="protein sequence ID" value="AWR94199.1"/>
    <property type="molecule type" value="Genomic_DNA"/>
</dbReference>
<protein>
    <submittedName>
        <fullName evidence="2">Peptide ABC transporter permease</fullName>
    </submittedName>
</protein>
<sequence length="251" mass="27904">MKVSVIILVFIILFSLFFSFYKLPQGSPLTSPNLEFPLGTYINGQNMINVNAIAIINTFIFGTVVGIIEILLAATYGVFSTIGSRTRVIMVRFLDALTIIPRIPFLLAIALFYGTPEGTFLRANFFLTAIIIALTGWSNYARQISENLYFSTSMPLLSRIVGKLSFRLSISQYWPSLSSLTKKFFIPAIIDGISTYTAMGVIAGVGDPSYPTLTTLLNTSRLLPDWWLFLIPAVFRGIVIVILYIISDSLR</sequence>
<feature type="transmembrane region" description="Helical" evidence="1">
    <location>
        <begin position="120"/>
        <end position="140"/>
    </location>
</feature>
<feature type="transmembrane region" description="Helical" evidence="1">
    <location>
        <begin position="93"/>
        <end position="114"/>
    </location>
</feature>
<gene>
    <name evidence="2" type="ORF">DFR85_05935</name>
</gene>
<evidence type="ECO:0000313" key="3">
    <source>
        <dbReference type="Proteomes" id="UP000248044"/>
    </source>
</evidence>
<evidence type="ECO:0000256" key="1">
    <source>
        <dbReference type="SAM" id="Phobius"/>
    </source>
</evidence>